<evidence type="ECO:0000256" key="2">
    <source>
        <dbReference type="ARBA" id="ARBA00022723"/>
    </source>
</evidence>
<dbReference type="GO" id="GO:0016705">
    <property type="term" value="F:oxidoreductase activity, acting on paired donors, with incorporation or reduction of molecular oxygen"/>
    <property type="evidence" value="ECO:0007669"/>
    <property type="project" value="UniProtKB-ARBA"/>
</dbReference>
<dbReference type="InterPro" id="IPR017941">
    <property type="entry name" value="Rieske_2Fe-2S"/>
</dbReference>
<dbReference type="eggNOG" id="COG2146">
    <property type="taxonomic scope" value="Bacteria"/>
</dbReference>
<accession>D3Q5T5</accession>
<sequence length="163" mass="16452">MTDLDTSTALTERARTLAANVISTSRRGVLCGAVGASAAAVLAACGGSTDDTGSGDKETSEDKTSDSGDSGSKALAKEADIPEGGGKVVDDLVIVQPEKGTFKAFDRACTHKGVPVEAPKDGVMTCPKHGSKFNVDGTVAGGPATKPLAEVKVTVKDGEIFRA</sequence>
<dbReference type="InterPro" id="IPR036922">
    <property type="entry name" value="Rieske_2Fe-2S_sf"/>
</dbReference>
<dbReference type="HOGENOM" id="CLU_055690_1_4_11"/>
<organism evidence="7 8">
    <name type="scientific">Stackebrandtia nassauensis (strain DSM 44728 / CIP 108903 / NRRL B-16338 / NBRC 102104 / LLR-40K-21)</name>
    <dbReference type="NCBI Taxonomy" id="446470"/>
    <lineage>
        <taxon>Bacteria</taxon>
        <taxon>Bacillati</taxon>
        <taxon>Actinomycetota</taxon>
        <taxon>Actinomycetes</taxon>
        <taxon>Glycomycetales</taxon>
        <taxon>Glycomycetaceae</taxon>
        <taxon>Stackebrandtia</taxon>
    </lineage>
</organism>
<dbReference type="EMBL" id="CP001778">
    <property type="protein sequence ID" value="ADD40234.1"/>
    <property type="molecule type" value="Genomic_DNA"/>
</dbReference>
<evidence type="ECO:0000256" key="1">
    <source>
        <dbReference type="ARBA" id="ARBA00022714"/>
    </source>
</evidence>
<protein>
    <submittedName>
        <fullName evidence="7">Rieske (2Fe-2S) domain protein</fullName>
    </submittedName>
</protein>
<dbReference type="RefSeq" id="WP_013015805.1">
    <property type="nucleotide sequence ID" value="NC_013947.1"/>
</dbReference>
<gene>
    <name evidence="7" type="ordered locus">Snas_0519</name>
</gene>
<dbReference type="PROSITE" id="PS51296">
    <property type="entry name" value="RIESKE"/>
    <property type="match status" value="1"/>
</dbReference>
<dbReference type="Proteomes" id="UP000000844">
    <property type="component" value="Chromosome"/>
</dbReference>
<dbReference type="GO" id="GO:0004497">
    <property type="term" value="F:monooxygenase activity"/>
    <property type="evidence" value="ECO:0007669"/>
    <property type="project" value="UniProtKB-ARBA"/>
</dbReference>
<evidence type="ECO:0000256" key="4">
    <source>
        <dbReference type="ARBA" id="ARBA00023014"/>
    </source>
</evidence>
<dbReference type="SUPFAM" id="SSF50022">
    <property type="entry name" value="ISP domain"/>
    <property type="match status" value="1"/>
</dbReference>
<keyword evidence="3" id="KW-0408">Iron</keyword>
<dbReference type="GO" id="GO:0051537">
    <property type="term" value="F:2 iron, 2 sulfur cluster binding"/>
    <property type="evidence" value="ECO:0007669"/>
    <property type="project" value="UniProtKB-KW"/>
</dbReference>
<dbReference type="Pfam" id="PF00355">
    <property type="entry name" value="Rieske"/>
    <property type="match status" value="1"/>
</dbReference>
<dbReference type="KEGG" id="sna:Snas_0519"/>
<name>D3Q5T5_STANL</name>
<keyword evidence="8" id="KW-1185">Reference proteome</keyword>
<keyword evidence="2" id="KW-0479">Metal-binding</keyword>
<feature type="region of interest" description="Disordered" evidence="5">
    <location>
        <begin position="47"/>
        <end position="84"/>
    </location>
</feature>
<evidence type="ECO:0000313" key="7">
    <source>
        <dbReference type="EMBL" id="ADD40234.1"/>
    </source>
</evidence>
<keyword evidence="4" id="KW-0411">Iron-sulfur</keyword>
<dbReference type="OrthoDB" id="25106at2"/>
<evidence type="ECO:0000259" key="6">
    <source>
        <dbReference type="PROSITE" id="PS51296"/>
    </source>
</evidence>
<dbReference type="Gene3D" id="2.102.10.10">
    <property type="entry name" value="Rieske [2Fe-2S] iron-sulphur domain"/>
    <property type="match status" value="1"/>
</dbReference>
<evidence type="ECO:0000313" key="8">
    <source>
        <dbReference type="Proteomes" id="UP000000844"/>
    </source>
</evidence>
<proteinExistence type="predicted"/>
<evidence type="ECO:0000256" key="3">
    <source>
        <dbReference type="ARBA" id="ARBA00023004"/>
    </source>
</evidence>
<dbReference type="CDD" id="cd03467">
    <property type="entry name" value="Rieske"/>
    <property type="match status" value="1"/>
</dbReference>
<dbReference type="STRING" id="446470.Snas_0519"/>
<keyword evidence="1" id="KW-0001">2Fe-2S</keyword>
<evidence type="ECO:0000256" key="5">
    <source>
        <dbReference type="SAM" id="MobiDB-lite"/>
    </source>
</evidence>
<dbReference type="AlphaFoldDB" id="D3Q5T5"/>
<feature type="compositionally biased region" description="Basic and acidic residues" evidence="5">
    <location>
        <begin position="54"/>
        <end position="66"/>
    </location>
</feature>
<reference evidence="7 8" key="1">
    <citation type="journal article" date="2009" name="Stand. Genomic Sci.">
        <title>Complete genome sequence of Stackebrandtia nassauensis type strain (LLR-40K-21).</title>
        <authorList>
            <person name="Munk C."/>
            <person name="Lapidus A."/>
            <person name="Copeland A."/>
            <person name="Jando M."/>
            <person name="Mayilraj S."/>
            <person name="Glavina Del Rio T."/>
            <person name="Nolan M."/>
            <person name="Chen F."/>
            <person name="Lucas S."/>
            <person name="Tice H."/>
            <person name="Cheng J.F."/>
            <person name="Han C."/>
            <person name="Detter J.C."/>
            <person name="Bruce D."/>
            <person name="Goodwin L."/>
            <person name="Chain P."/>
            <person name="Pitluck S."/>
            <person name="Goker M."/>
            <person name="Ovchinikova G."/>
            <person name="Pati A."/>
            <person name="Ivanova N."/>
            <person name="Mavromatis K."/>
            <person name="Chen A."/>
            <person name="Palaniappan K."/>
            <person name="Land M."/>
            <person name="Hauser L."/>
            <person name="Chang Y.J."/>
            <person name="Jeffries C.D."/>
            <person name="Bristow J."/>
            <person name="Eisen J.A."/>
            <person name="Markowitz V."/>
            <person name="Hugenholtz P."/>
            <person name="Kyrpides N.C."/>
            <person name="Klenk H.P."/>
        </authorList>
    </citation>
    <scope>NUCLEOTIDE SEQUENCE [LARGE SCALE GENOMIC DNA]</scope>
    <source>
        <strain evidence="8">DSM 44728 / CIP 108903 / NRRL B-16338 / NBRC 102104 / LLR-40K-21</strain>
    </source>
</reference>
<dbReference type="GO" id="GO:0046872">
    <property type="term" value="F:metal ion binding"/>
    <property type="evidence" value="ECO:0007669"/>
    <property type="project" value="UniProtKB-KW"/>
</dbReference>
<feature type="domain" description="Rieske" evidence="6">
    <location>
        <begin position="73"/>
        <end position="162"/>
    </location>
</feature>